<gene>
    <name evidence="7" type="ORF">GCM10010191_24480</name>
</gene>
<reference evidence="8" key="1">
    <citation type="journal article" date="2019" name="Int. J. Syst. Evol. Microbiol.">
        <title>The Global Catalogue of Microorganisms (GCM) 10K type strain sequencing project: providing services to taxonomists for standard genome sequencing and annotation.</title>
        <authorList>
            <consortium name="The Broad Institute Genomics Platform"/>
            <consortium name="The Broad Institute Genome Sequencing Center for Infectious Disease"/>
            <person name="Wu L."/>
            <person name="Ma J."/>
        </authorList>
    </citation>
    <scope>NUCLEOTIDE SEQUENCE [LARGE SCALE GENOMIC DNA]</scope>
    <source>
        <strain evidence="8">JCM 3325</strain>
    </source>
</reference>
<dbReference type="Proteomes" id="UP001501231">
    <property type="component" value="Unassembled WGS sequence"/>
</dbReference>
<accession>A0ABP5VWS1</accession>
<feature type="domain" description="ABC transmembrane type-2" evidence="6">
    <location>
        <begin position="120"/>
        <end position="355"/>
    </location>
</feature>
<evidence type="ECO:0000256" key="2">
    <source>
        <dbReference type="ARBA" id="ARBA00022692"/>
    </source>
</evidence>
<feature type="transmembrane region" description="Helical" evidence="5">
    <location>
        <begin position="279"/>
        <end position="301"/>
    </location>
</feature>
<dbReference type="InterPro" id="IPR052902">
    <property type="entry name" value="ABC-2_transporter"/>
</dbReference>
<dbReference type="EMBL" id="BAAARW010000011">
    <property type="protein sequence ID" value="GAA2413782.1"/>
    <property type="molecule type" value="Genomic_DNA"/>
</dbReference>
<dbReference type="PANTHER" id="PTHR43027">
    <property type="entry name" value="DOXORUBICIN RESISTANCE ABC TRANSPORTER PERMEASE PROTEIN DRRC-RELATED"/>
    <property type="match status" value="1"/>
</dbReference>
<feature type="transmembrane region" description="Helical" evidence="5">
    <location>
        <begin position="334"/>
        <end position="352"/>
    </location>
</feature>
<feature type="transmembrane region" description="Helical" evidence="5">
    <location>
        <begin position="207"/>
        <end position="229"/>
    </location>
</feature>
<keyword evidence="4 5" id="KW-0472">Membrane</keyword>
<feature type="transmembrane region" description="Helical" evidence="5">
    <location>
        <begin position="24"/>
        <end position="43"/>
    </location>
</feature>
<organism evidence="7 8">
    <name type="scientific">Actinomadura vinacea</name>
    <dbReference type="NCBI Taxonomy" id="115336"/>
    <lineage>
        <taxon>Bacteria</taxon>
        <taxon>Bacillati</taxon>
        <taxon>Actinomycetota</taxon>
        <taxon>Actinomycetes</taxon>
        <taxon>Streptosporangiales</taxon>
        <taxon>Thermomonosporaceae</taxon>
        <taxon>Actinomadura</taxon>
    </lineage>
</organism>
<keyword evidence="3 5" id="KW-1133">Transmembrane helix</keyword>
<dbReference type="InterPro" id="IPR013525">
    <property type="entry name" value="ABC2_TM"/>
</dbReference>
<comment type="caution">
    <text evidence="7">The sequence shown here is derived from an EMBL/GenBank/DDBJ whole genome shotgun (WGS) entry which is preliminary data.</text>
</comment>
<evidence type="ECO:0000256" key="1">
    <source>
        <dbReference type="ARBA" id="ARBA00004141"/>
    </source>
</evidence>
<evidence type="ECO:0000256" key="5">
    <source>
        <dbReference type="SAM" id="Phobius"/>
    </source>
</evidence>
<dbReference type="Pfam" id="PF12698">
    <property type="entry name" value="ABC2_membrane_3"/>
    <property type="match status" value="1"/>
</dbReference>
<dbReference type="PROSITE" id="PS51012">
    <property type="entry name" value="ABC_TM2"/>
    <property type="match status" value="1"/>
</dbReference>
<keyword evidence="8" id="KW-1185">Reference proteome</keyword>
<evidence type="ECO:0000313" key="7">
    <source>
        <dbReference type="EMBL" id="GAA2413782.1"/>
    </source>
</evidence>
<evidence type="ECO:0000256" key="3">
    <source>
        <dbReference type="ARBA" id="ARBA00022989"/>
    </source>
</evidence>
<dbReference type="PANTHER" id="PTHR43027:SF2">
    <property type="entry name" value="TRANSPORT PERMEASE PROTEIN"/>
    <property type="match status" value="1"/>
</dbReference>
<feature type="transmembrane region" description="Helical" evidence="5">
    <location>
        <begin position="241"/>
        <end position="267"/>
    </location>
</feature>
<evidence type="ECO:0000256" key="4">
    <source>
        <dbReference type="ARBA" id="ARBA00023136"/>
    </source>
</evidence>
<dbReference type="InterPro" id="IPR047817">
    <property type="entry name" value="ABC2_TM_bact-type"/>
</dbReference>
<dbReference type="RefSeq" id="WP_344588918.1">
    <property type="nucleotide sequence ID" value="NZ_BAAARW010000011.1"/>
</dbReference>
<feature type="transmembrane region" description="Helical" evidence="5">
    <location>
        <begin position="167"/>
        <end position="187"/>
    </location>
</feature>
<keyword evidence="2 5" id="KW-0812">Transmembrane</keyword>
<protein>
    <recommendedName>
        <fullName evidence="6">ABC transmembrane type-2 domain-containing protein</fullName>
    </recommendedName>
</protein>
<proteinExistence type="predicted"/>
<comment type="subcellular location">
    <subcellularLocation>
        <location evidence="1">Membrane</location>
        <topology evidence="1">Multi-pass membrane protein</topology>
    </subcellularLocation>
</comment>
<sequence length="357" mass="37615">MTDFQSFRSLSRAMALGFARDRGALFFTVLFPLMFLVIFGGVFGNQTTSKVEVVQVGPAAVLDGAVAGGGGELAKVLEVTRSADRAGALKKVADGDADAVVEQQGGELVVHYSAADSVKSGTVRGLMDSIVQSANIAASGRPAAYRLTVEQVEDDSLKAIQFFTPSLLGWALASAGVFGAAQTLVTWRTKGILRRLRLSPAPVSAVFGARVSVSVGIALVQLALFLVVARLPLFDLKLRGSWWMCVPMVVSGVLAFLAIGMVIGAWAKTQEAAQTVGQLVVLPMAFLGGSFFPLDAAPGWMQAVSYAFPLRYLNEGMLDVMARGQSPASVLPEIGVLLGIAVAGTFVAVRLFRWDDA</sequence>
<evidence type="ECO:0000259" key="6">
    <source>
        <dbReference type="PROSITE" id="PS51012"/>
    </source>
</evidence>
<name>A0ABP5VWS1_9ACTN</name>
<evidence type="ECO:0000313" key="8">
    <source>
        <dbReference type="Proteomes" id="UP001501231"/>
    </source>
</evidence>